<accession>A0ABQ1Q246</accession>
<evidence type="ECO:0000313" key="1">
    <source>
        <dbReference type="EMBL" id="GGD09861.1"/>
    </source>
</evidence>
<gene>
    <name evidence="1" type="ORF">GCM10007418_31140</name>
</gene>
<name>A0ABQ1Q246_9GAMM</name>
<sequence length="106" mass="11732">MEREEQHDLFITDPWHTHLVDINLRLDVPVERTLCGDLLPARPVFSELLRSILPQLCPECLSHARSQRIAGRGTGRSARTGRAGAVALVEAADEVRQIGLDVVQGD</sequence>
<proteinExistence type="predicted"/>
<protein>
    <submittedName>
        <fullName evidence="1">Uncharacterized protein</fullName>
    </submittedName>
</protein>
<dbReference type="EMBL" id="BMFF01000008">
    <property type="protein sequence ID" value="GGD09861.1"/>
    <property type="molecule type" value="Genomic_DNA"/>
</dbReference>
<keyword evidence="2" id="KW-1185">Reference proteome</keyword>
<dbReference type="Proteomes" id="UP000638188">
    <property type="component" value="Unassembled WGS sequence"/>
</dbReference>
<comment type="caution">
    <text evidence="1">The sequence shown here is derived from an EMBL/GenBank/DDBJ whole genome shotgun (WGS) entry which is preliminary data.</text>
</comment>
<reference evidence="2" key="1">
    <citation type="journal article" date="2019" name="Int. J. Syst. Evol. Microbiol.">
        <title>The Global Catalogue of Microorganisms (GCM) 10K type strain sequencing project: providing services to taxonomists for standard genome sequencing and annotation.</title>
        <authorList>
            <consortium name="The Broad Institute Genomics Platform"/>
            <consortium name="The Broad Institute Genome Sequencing Center for Infectious Disease"/>
            <person name="Wu L."/>
            <person name="Ma J."/>
        </authorList>
    </citation>
    <scope>NUCLEOTIDE SEQUENCE [LARGE SCALE GENOMIC DNA]</scope>
    <source>
        <strain evidence="2">CGMCC 1.12482</strain>
    </source>
</reference>
<organism evidence="1 2">
    <name type="scientific">Halopseudomonas salina</name>
    <dbReference type="NCBI Taxonomy" id="1323744"/>
    <lineage>
        <taxon>Bacteria</taxon>
        <taxon>Pseudomonadati</taxon>
        <taxon>Pseudomonadota</taxon>
        <taxon>Gammaproteobacteria</taxon>
        <taxon>Pseudomonadales</taxon>
        <taxon>Pseudomonadaceae</taxon>
        <taxon>Halopseudomonas</taxon>
    </lineage>
</organism>
<evidence type="ECO:0000313" key="2">
    <source>
        <dbReference type="Proteomes" id="UP000638188"/>
    </source>
</evidence>